<evidence type="ECO:0000313" key="2">
    <source>
        <dbReference type="Proteomes" id="UP000006052"/>
    </source>
</evidence>
<evidence type="ECO:0000313" key="1">
    <source>
        <dbReference type="EMBL" id="AFL78418.1"/>
    </source>
</evidence>
<dbReference type="HOGENOM" id="CLU_1944165_0_0_10"/>
<protein>
    <submittedName>
        <fullName evidence="1">Uncharacterized protein</fullName>
    </submittedName>
</protein>
<organism evidence="1 2">
    <name type="scientific">Alistipes finegoldii (strain DSM 17242 / JCM 16770 / CCUG 46020 / CIP 107999 / KCTC 15236 / AHN 2437)</name>
    <dbReference type="NCBI Taxonomy" id="679935"/>
    <lineage>
        <taxon>Bacteria</taxon>
        <taxon>Pseudomonadati</taxon>
        <taxon>Bacteroidota</taxon>
        <taxon>Bacteroidia</taxon>
        <taxon>Bacteroidales</taxon>
        <taxon>Rikenellaceae</taxon>
        <taxon>Alistipes</taxon>
    </lineage>
</organism>
<dbReference type="AlphaFoldDB" id="I3YN50"/>
<proteinExistence type="predicted"/>
<dbReference type="Proteomes" id="UP000006052">
    <property type="component" value="Chromosome"/>
</dbReference>
<dbReference type="eggNOG" id="ENOG5030Y1H">
    <property type="taxonomic scope" value="Bacteria"/>
</dbReference>
<dbReference type="GeneID" id="79838726"/>
<dbReference type="EMBL" id="CP003274">
    <property type="protein sequence ID" value="AFL78418.1"/>
    <property type="molecule type" value="Genomic_DNA"/>
</dbReference>
<gene>
    <name evidence="1" type="ordered locus">Alfi_2126</name>
</gene>
<sequence>MKSMENKTLEELDNLENDYIARHWDTRGRHESDMELNDIARAKIAAVKRDHGICFLAKFNPANTESIFVPYDGRLIYNFEYDIAVPVEDEELRRLLILLNDRQAQNYSSIMERIFNRASEIGGVVLMWV</sequence>
<dbReference type="RefSeq" id="WP_014775764.1">
    <property type="nucleotide sequence ID" value="NC_018011.1"/>
</dbReference>
<accession>I3YN50</accession>
<reference evidence="2" key="1">
    <citation type="journal article" date="2013" name="Stand. Genomic Sci.">
        <title>Complete genome sequence of the bile-resistant pigment-producing anaerobe Alistipes finegoldii type strain (AHN2437(T)).</title>
        <authorList>
            <person name="Mavromatis K."/>
            <person name="Stackebrandt E."/>
            <person name="Munk C."/>
            <person name="Lapidus A."/>
            <person name="Nolan M."/>
            <person name="Lucas S."/>
            <person name="Hammon N."/>
            <person name="Deshpande S."/>
            <person name="Cheng J.F."/>
            <person name="Tapia R."/>
            <person name="Goodwin L.A."/>
            <person name="Pitluck S."/>
            <person name="Liolios K."/>
            <person name="Pagani I."/>
            <person name="Ivanova N."/>
            <person name="Mikhailova N."/>
            <person name="Huntemann M."/>
            <person name="Pati A."/>
            <person name="Chen A."/>
            <person name="Palaniappan K."/>
            <person name="Land M."/>
            <person name="Hauser L."/>
            <person name="Rohde M."/>
            <person name="Gronow S."/>
            <person name="Goker M."/>
            <person name="Detter J.C."/>
            <person name="Bristow J."/>
            <person name="Eisen J.A."/>
            <person name="Markowitz V."/>
            <person name="Hugenholtz P."/>
            <person name="Kyrpides N.C."/>
            <person name="Klenk H.P."/>
            <person name="Woyke T."/>
        </authorList>
    </citation>
    <scope>NUCLEOTIDE SEQUENCE</scope>
    <source>
        <strain evidence="2">DSM 17242 / JCM 16770 / AHN 2437 / CCUG 46020 / CIP 107999</strain>
    </source>
</reference>
<name>I3YN50_ALIFI</name>
<dbReference type="KEGG" id="afd:Alfi_2126"/>